<dbReference type="CDD" id="cd10432">
    <property type="entry name" value="BI-1-like_bacterial"/>
    <property type="match status" value="1"/>
</dbReference>
<evidence type="ECO:0000256" key="4">
    <source>
        <dbReference type="ARBA" id="ARBA00023136"/>
    </source>
</evidence>
<dbReference type="GO" id="GO:0005886">
    <property type="term" value="C:plasma membrane"/>
    <property type="evidence" value="ECO:0007669"/>
    <property type="project" value="TreeGrafter"/>
</dbReference>
<evidence type="ECO:0000256" key="3">
    <source>
        <dbReference type="ARBA" id="ARBA00022989"/>
    </source>
</evidence>
<feature type="transmembrane region" description="Helical" evidence="5">
    <location>
        <begin position="119"/>
        <end position="138"/>
    </location>
</feature>
<feature type="transmembrane region" description="Helical" evidence="5">
    <location>
        <begin position="59"/>
        <end position="81"/>
    </location>
</feature>
<reference evidence="6" key="1">
    <citation type="submission" date="2018-06" db="EMBL/GenBank/DDBJ databases">
        <authorList>
            <person name="Zhirakovskaya E."/>
        </authorList>
    </citation>
    <scope>NUCLEOTIDE SEQUENCE</scope>
</reference>
<sequence>MNINQLDKNFIGNKTTALPVAKTFLSGVFGWMFLALGITAITSWLFASSPQLLSLMYTQTGMTLLGWIVLLAPIGFVLWIVARFNRMSASKLALLFVVYSILMGMSLSFIFLAYTGASIATTFLITAGMFGFMAILGYTTKTDLTKFGSIMIMGVVGLFIAMLVNMFMHSSGLDYIISFIGVLIFTGLTAYDVQKLKRIGSGMVEGAEGTRKMTIMGALTLYLDFINLFLFLLRFFGNRR</sequence>
<gene>
    <name evidence="6" type="ORF">MNBD_BACTEROID07-1635</name>
</gene>
<comment type="subcellular location">
    <subcellularLocation>
        <location evidence="1">Membrane</location>
        <topology evidence="1">Multi-pass membrane protein</topology>
    </subcellularLocation>
</comment>
<accession>A0A3B0UNZ3</accession>
<dbReference type="PANTHER" id="PTHR23291:SF50">
    <property type="entry name" value="PROTEIN LIFEGUARD 4"/>
    <property type="match status" value="1"/>
</dbReference>
<name>A0A3B0UNZ3_9ZZZZ</name>
<organism evidence="6">
    <name type="scientific">hydrothermal vent metagenome</name>
    <dbReference type="NCBI Taxonomy" id="652676"/>
    <lineage>
        <taxon>unclassified sequences</taxon>
        <taxon>metagenomes</taxon>
        <taxon>ecological metagenomes</taxon>
    </lineage>
</organism>
<dbReference type="EMBL" id="UOET01000020">
    <property type="protein sequence ID" value="VAW26309.1"/>
    <property type="molecule type" value="Genomic_DNA"/>
</dbReference>
<keyword evidence="2 5" id="KW-0812">Transmembrane</keyword>
<feature type="transmembrane region" description="Helical" evidence="5">
    <location>
        <begin position="175"/>
        <end position="193"/>
    </location>
</feature>
<evidence type="ECO:0000256" key="2">
    <source>
        <dbReference type="ARBA" id="ARBA00022692"/>
    </source>
</evidence>
<feature type="transmembrane region" description="Helical" evidence="5">
    <location>
        <begin position="93"/>
        <end position="113"/>
    </location>
</feature>
<feature type="transmembrane region" description="Helical" evidence="5">
    <location>
        <begin position="150"/>
        <end position="169"/>
    </location>
</feature>
<dbReference type="AlphaFoldDB" id="A0A3B0UNZ3"/>
<evidence type="ECO:0000256" key="1">
    <source>
        <dbReference type="ARBA" id="ARBA00004141"/>
    </source>
</evidence>
<protein>
    <submittedName>
        <fullName evidence="6">Putative membrane protein</fullName>
    </submittedName>
</protein>
<keyword evidence="3 5" id="KW-1133">Transmembrane helix</keyword>
<feature type="transmembrane region" description="Helical" evidence="5">
    <location>
        <begin position="214"/>
        <end position="236"/>
    </location>
</feature>
<evidence type="ECO:0000313" key="6">
    <source>
        <dbReference type="EMBL" id="VAW26309.1"/>
    </source>
</evidence>
<keyword evidence="4 5" id="KW-0472">Membrane</keyword>
<dbReference type="InterPro" id="IPR006214">
    <property type="entry name" value="Bax_inhibitor_1-related"/>
</dbReference>
<evidence type="ECO:0000256" key="5">
    <source>
        <dbReference type="SAM" id="Phobius"/>
    </source>
</evidence>
<proteinExistence type="predicted"/>
<dbReference type="Pfam" id="PF01027">
    <property type="entry name" value="Bax1-I"/>
    <property type="match status" value="1"/>
</dbReference>
<feature type="transmembrane region" description="Helical" evidence="5">
    <location>
        <begin position="24"/>
        <end position="47"/>
    </location>
</feature>
<dbReference type="PANTHER" id="PTHR23291">
    <property type="entry name" value="BAX INHIBITOR-RELATED"/>
    <property type="match status" value="1"/>
</dbReference>